<comment type="caution">
    <text evidence="1">The sequence shown here is derived from an EMBL/GenBank/DDBJ whole genome shotgun (WGS) entry which is preliminary data.</text>
</comment>
<evidence type="ECO:0000313" key="1">
    <source>
        <dbReference type="EMBL" id="MDC8773347.1"/>
    </source>
</evidence>
<accession>A0ABT5KHG0</accession>
<dbReference type="EMBL" id="JAQQXT010000011">
    <property type="protein sequence ID" value="MDC8773347.1"/>
    <property type="molecule type" value="Genomic_DNA"/>
</dbReference>
<reference evidence="1 2" key="1">
    <citation type="submission" date="2022-10" db="EMBL/GenBank/DDBJ databases">
        <title>Paucibacter sp. hw1 Genome sequencing.</title>
        <authorList>
            <person name="Park S."/>
        </authorList>
    </citation>
    <scope>NUCLEOTIDE SEQUENCE [LARGE SCALE GENOMIC DNA]</scope>
    <source>
        <strain evidence="2">hw1</strain>
    </source>
</reference>
<protein>
    <submittedName>
        <fullName evidence="1">Uncharacterized protein</fullName>
    </submittedName>
</protein>
<organism evidence="1 2">
    <name type="scientific">Roseateles albus</name>
    <dbReference type="NCBI Taxonomy" id="2987525"/>
    <lineage>
        <taxon>Bacteria</taxon>
        <taxon>Pseudomonadati</taxon>
        <taxon>Pseudomonadota</taxon>
        <taxon>Betaproteobacteria</taxon>
        <taxon>Burkholderiales</taxon>
        <taxon>Sphaerotilaceae</taxon>
        <taxon>Roseateles</taxon>
    </lineage>
</organism>
<gene>
    <name evidence="1" type="ORF">PRZ03_17330</name>
</gene>
<sequence>MALKQNRRDGQILVIARAAAELAALVLQRLRQKASQYLMQLLGEKAIGALSGQMRVCDAELAWGF</sequence>
<name>A0ABT5KHG0_9BURK</name>
<proteinExistence type="predicted"/>
<keyword evidence="2" id="KW-1185">Reference proteome</keyword>
<dbReference type="Proteomes" id="UP001221189">
    <property type="component" value="Unassembled WGS sequence"/>
</dbReference>
<evidence type="ECO:0000313" key="2">
    <source>
        <dbReference type="Proteomes" id="UP001221189"/>
    </source>
</evidence>
<dbReference type="RefSeq" id="WP_273601482.1">
    <property type="nucleotide sequence ID" value="NZ_JAQQXT010000011.1"/>
</dbReference>